<dbReference type="InterPro" id="IPR051259">
    <property type="entry name" value="rRNA_Methyltransferase"/>
</dbReference>
<dbReference type="Pfam" id="PF22435">
    <property type="entry name" value="MRM3-like_sub_bind"/>
    <property type="match status" value="1"/>
</dbReference>
<dbReference type="SUPFAM" id="SSF55315">
    <property type="entry name" value="L30e-like"/>
    <property type="match status" value="1"/>
</dbReference>
<dbReference type="SUPFAM" id="SSF75217">
    <property type="entry name" value="alpha/beta knot"/>
    <property type="match status" value="1"/>
</dbReference>
<keyword evidence="3" id="KW-0808">Transferase</keyword>
<evidence type="ECO:0000313" key="5">
    <source>
        <dbReference type="EMBL" id="SVB68833.1"/>
    </source>
</evidence>
<dbReference type="PANTHER" id="PTHR43191:SF2">
    <property type="entry name" value="RRNA METHYLTRANSFERASE 3, MITOCHONDRIAL"/>
    <property type="match status" value="1"/>
</dbReference>
<sequence>MLSKSEKRLIVGLRRARRRSKEGLFLVEGIRTVDEALSADFEVFLCLQSPKLRDTGKGRQLAENISERSVEVRNVSDTELDTISDTANTQGVLLVCHEPQRLLFDLRVETSSTFLIVDGIQDPGNLGTLIRAARAFAVSAIICLEGTVDSWNSKVVRASAGAIFHSHIFSERWSDLLVWLREHSVTVIAADAHGKDIGDFQVSTPWVLAVGNENKGIRRDILEISERVAIPMSEDVESLNAGVAGSTLLYLLTSNRSI</sequence>
<dbReference type="EMBL" id="UINC01052928">
    <property type="protein sequence ID" value="SVB68833.1"/>
    <property type="molecule type" value="Genomic_DNA"/>
</dbReference>
<gene>
    <name evidence="5" type="ORF">METZ01_LOCUS221687</name>
</gene>
<protein>
    <recommendedName>
        <fullName evidence="4">RNA 2-O ribose methyltransferase substrate binding domain-containing protein</fullName>
    </recommendedName>
</protein>
<dbReference type="InterPro" id="IPR029028">
    <property type="entry name" value="Alpha/beta_knot_MTases"/>
</dbReference>
<dbReference type="Pfam" id="PF00588">
    <property type="entry name" value="SpoU_methylase"/>
    <property type="match status" value="1"/>
</dbReference>
<accession>A0A382G2N8</accession>
<name>A0A382G2N8_9ZZZZ</name>
<dbReference type="PANTHER" id="PTHR43191">
    <property type="entry name" value="RRNA METHYLTRANSFERASE 3"/>
    <property type="match status" value="1"/>
</dbReference>
<keyword evidence="2" id="KW-0489">Methyltransferase</keyword>
<dbReference type="InterPro" id="IPR013123">
    <property type="entry name" value="SpoU_subst-bd"/>
</dbReference>
<comment type="similarity">
    <text evidence="1">Belongs to the class IV-like SAM-binding methyltransferase superfamily. RNA methyltransferase TrmH family.</text>
</comment>
<dbReference type="GO" id="GO:0006396">
    <property type="term" value="P:RNA processing"/>
    <property type="evidence" value="ECO:0007669"/>
    <property type="project" value="InterPro"/>
</dbReference>
<evidence type="ECO:0000256" key="3">
    <source>
        <dbReference type="ARBA" id="ARBA00022679"/>
    </source>
</evidence>
<evidence type="ECO:0000259" key="4">
    <source>
        <dbReference type="SMART" id="SM00967"/>
    </source>
</evidence>
<dbReference type="InterPro" id="IPR029064">
    <property type="entry name" value="Ribosomal_eL30-like_sf"/>
</dbReference>
<organism evidence="5">
    <name type="scientific">marine metagenome</name>
    <dbReference type="NCBI Taxonomy" id="408172"/>
    <lineage>
        <taxon>unclassified sequences</taxon>
        <taxon>metagenomes</taxon>
        <taxon>ecological metagenomes</taxon>
    </lineage>
</organism>
<dbReference type="CDD" id="cd18095">
    <property type="entry name" value="SpoU-like_rRNA-MTase"/>
    <property type="match status" value="1"/>
</dbReference>
<dbReference type="Gene3D" id="3.40.1280.10">
    <property type="match status" value="1"/>
</dbReference>
<feature type="domain" description="RNA 2-O ribose methyltransferase substrate binding" evidence="4">
    <location>
        <begin position="26"/>
        <end position="102"/>
    </location>
</feature>
<dbReference type="AlphaFoldDB" id="A0A382G2N8"/>
<dbReference type="GO" id="GO:0005737">
    <property type="term" value="C:cytoplasm"/>
    <property type="evidence" value="ECO:0007669"/>
    <property type="project" value="UniProtKB-ARBA"/>
</dbReference>
<evidence type="ECO:0000256" key="2">
    <source>
        <dbReference type="ARBA" id="ARBA00022603"/>
    </source>
</evidence>
<dbReference type="GO" id="GO:0003723">
    <property type="term" value="F:RNA binding"/>
    <property type="evidence" value="ECO:0007669"/>
    <property type="project" value="InterPro"/>
</dbReference>
<dbReference type="InterPro" id="IPR001537">
    <property type="entry name" value="SpoU_MeTrfase"/>
</dbReference>
<proteinExistence type="inferred from homology"/>
<dbReference type="Gene3D" id="3.30.1330.30">
    <property type="match status" value="1"/>
</dbReference>
<dbReference type="GO" id="GO:0032259">
    <property type="term" value="P:methylation"/>
    <property type="evidence" value="ECO:0007669"/>
    <property type="project" value="UniProtKB-KW"/>
</dbReference>
<dbReference type="SMART" id="SM00967">
    <property type="entry name" value="SpoU_sub_bind"/>
    <property type="match status" value="1"/>
</dbReference>
<dbReference type="InterPro" id="IPR029026">
    <property type="entry name" value="tRNA_m1G_MTases_N"/>
</dbReference>
<reference evidence="5" key="1">
    <citation type="submission" date="2018-05" db="EMBL/GenBank/DDBJ databases">
        <authorList>
            <person name="Lanie J.A."/>
            <person name="Ng W.-L."/>
            <person name="Kazmierczak K.M."/>
            <person name="Andrzejewski T.M."/>
            <person name="Davidsen T.M."/>
            <person name="Wayne K.J."/>
            <person name="Tettelin H."/>
            <person name="Glass J.I."/>
            <person name="Rusch D."/>
            <person name="Podicherti R."/>
            <person name="Tsui H.-C.T."/>
            <person name="Winkler M.E."/>
        </authorList>
    </citation>
    <scope>NUCLEOTIDE SEQUENCE</scope>
</reference>
<dbReference type="GO" id="GO:0008173">
    <property type="term" value="F:RNA methyltransferase activity"/>
    <property type="evidence" value="ECO:0007669"/>
    <property type="project" value="InterPro"/>
</dbReference>
<dbReference type="InterPro" id="IPR053888">
    <property type="entry name" value="MRM3-like_sub_bind"/>
</dbReference>
<evidence type="ECO:0000256" key="1">
    <source>
        <dbReference type="ARBA" id="ARBA00007228"/>
    </source>
</evidence>